<dbReference type="InterPro" id="IPR052713">
    <property type="entry name" value="FeoA"/>
</dbReference>
<evidence type="ECO:0000259" key="3">
    <source>
        <dbReference type="SMART" id="SM00899"/>
    </source>
</evidence>
<dbReference type="GO" id="GO:0046983">
    <property type="term" value="F:protein dimerization activity"/>
    <property type="evidence" value="ECO:0007669"/>
    <property type="project" value="InterPro"/>
</dbReference>
<dbReference type="Pfam" id="PF04023">
    <property type="entry name" value="FeoA"/>
    <property type="match status" value="1"/>
</dbReference>
<dbReference type="InterPro" id="IPR038157">
    <property type="entry name" value="FeoA_core_dom"/>
</dbReference>
<dbReference type="InterPro" id="IPR036388">
    <property type="entry name" value="WH-like_DNA-bd_sf"/>
</dbReference>
<dbReference type="STRING" id="1702214.AL399_07410"/>
<dbReference type="InterPro" id="IPR036421">
    <property type="entry name" value="Fe_dep_repressor_sf"/>
</dbReference>
<protein>
    <recommendedName>
        <fullName evidence="3">Ferrous iron transporter FeoA-like domain-containing protein</fullName>
    </recommendedName>
</protein>
<evidence type="ECO:0000313" key="4">
    <source>
        <dbReference type="EMBL" id="KQM08419.1"/>
    </source>
</evidence>
<sequence>MSIRLLVGLLFFIAGLLIAIWGVHSTRRAYRRKSHFGRATPRTRGLVHRGRLLERCPDIQSLSRRDRSRVEAMLRLLFEHALDGQELSARTVAEQLGYSLKRTVALGDILRRQGLLDADSWTLTSNGESCAVYVIRKHRLLETYLSERSGIPPEQWHFEAQRQATRDNPEEPEWIARQLGFPRYDPHGDPIPSEFGDIPPVKGEPLGILRTPPGLYEITHMEDEPPEIYQELLDMGLFPGAIIEVESQDAPSHEPSGSTKASKPHPADSRRPAYYLPLRFEDRHYQLSPLQARQLTVRPTEEKPEDQITRLSMLTINRTAEVVGISGACRGPNRRRLLDLGFVRGSKVRIDLVSPLGNPTAYLIRGTSIALRRDQAFQIQVRLIPQSQSQQTPE</sequence>
<keyword evidence="1" id="KW-0408">Iron</keyword>
<gene>
    <name evidence="4" type="ORF">AL399_07410</name>
</gene>
<dbReference type="InterPro" id="IPR001367">
    <property type="entry name" value="Fe_dep_repressor"/>
</dbReference>
<dbReference type="PANTHER" id="PTHR42954:SF2">
    <property type="entry name" value="FE(2+) TRANSPORT PROTEIN A"/>
    <property type="match status" value="1"/>
</dbReference>
<dbReference type="Pfam" id="PF02742">
    <property type="entry name" value="Fe_dep_repr_C"/>
    <property type="match status" value="1"/>
</dbReference>
<name>A0A0Q4AX06_9BACT</name>
<evidence type="ECO:0000256" key="1">
    <source>
        <dbReference type="ARBA" id="ARBA00023004"/>
    </source>
</evidence>
<dbReference type="PATRIC" id="fig|1702214.3.peg.1079"/>
<dbReference type="InterPro" id="IPR007167">
    <property type="entry name" value="Fe-transptr_FeoA-like"/>
</dbReference>
<dbReference type="SMART" id="SM00899">
    <property type="entry name" value="FeoA"/>
    <property type="match status" value="2"/>
</dbReference>
<comment type="caution">
    <text evidence="4">The sequence shown here is derived from an EMBL/GenBank/DDBJ whole genome shotgun (WGS) entry which is preliminary data.</text>
</comment>
<dbReference type="Gene3D" id="1.10.10.10">
    <property type="entry name" value="Winged helix-like DNA-binding domain superfamily/Winged helix DNA-binding domain"/>
    <property type="match status" value="1"/>
</dbReference>
<feature type="region of interest" description="Disordered" evidence="2">
    <location>
        <begin position="248"/>
        <end position="271"/>
    </location>
</feature>
<dbReference type="Proteomes" id="UP000054172">
    <property type="component" value="Unassembled WGS sequence"/>
</dbReference>
<dbReference type="PANTHER" id="PTHR42954">
    <property type="entry name" value="FE(2+) TRANSPORT PROTEIN A"/>
    <property type="match status" value="1"/>
</dbReference>
<accession>A0A0Q4AX06</accession>
<evidence type="ECO:0000313" key="5">
    <source>
        <dbReference type="Proteomes" id="UP000054172"/>
    </source>
</evidence>
<dbReference type="AlphaFoldDB" id="A0A0Q4AX06"/>
<dbReference type="InterPro" id="IPR008988">
    <property type="entry name" value="Transcriptional_repressor_C"/>
</dbReference>
<keyword evidence="5" id="KW-1185">Reference proteome</keyword>
<evidence type="ECO:0000256" key="2">
    <source>
        <dbReference type="SAM" id="MobiDB-lite"/>
    </source>
</evidence>
<reference evidence="4" key="1">
    <citation type="submission" date="2015-08" db="EMBL/GenBank/DDBJ databases">
        <title>Candidatus Bacteriodes Periocalifornicus.</title>
        <authorList>
            <person name="McLean J.S."/>
            <person name="Kelley S."/>
        </authorList>
    </citation>
    <scope>NUCLEOTIDE SEQUENCE [LARGE SCALE GENOMIC DNA]</scope>
    <source>
        <strain evidence="4">12B</strain>
    </source>
</reference>
<organism evidence="4 5">
    <name type="scientific">Candidatus [Bacteroides] periocalifornicus</name>
    <dbReference type="NCBI Taxonomy" id="1702214"/>
    <lineage>
        <taxon>Bacteria</taxon>
        <taxon>Pseudomonadati</taxon>
        <taxon>Bacteroidota</taxon>
    </lineage>
</organism>
<dbReference type="SUPFAM" id="SSF50037">
    <property type="entry name" value="C-terminal domain of transcriptional repressors"/>
    <property type="match status" value="1"/>
</dbReference>
<proteinExistence type="predicted"/>
<feature type="domain" description="Ferrous iron transporter FeoA-like" evidence="3">
    <location>
        <begin position="206"/>
        <end position="299"/>
    </location>
</feature>
<dbReference type="EMBL" id="LIIK01000039">
    <property type="protein sequence ID" value="KQM08419.1"/>
    <property type="molecule type" value="Genomic_DNA"/>
</dbReference>
<dbReference type="SUPFAM" id="SSF47979">
    <property type="entry name" value="Iron-dependent repressor protein, dimerization domain"/>
    <property type="match status" value="1"/>
</dbReference>
<dbReference type="Gene3D" id="2.30.30.90">
    <property type="match status" value="1"/>
</dbReference>
<feature type="domain" description="Ferrous iron transporter FeoA-like" evidence="3">
    <location>
        <begin position="309"/>
        <end position="383"/>
    </location>
</feature>
<dbReference type="GO" id="GO:0046914">
    <property type="term" value="F:transition metal ion binding"/>
    <property type="evidence" value="ECO:0007669"/>
    <property type="project" value="InterPro"/>
</dbReference>